<sequence>MAVKIPFEAALDDRSATAVSSRVERIFADAGKDAGRQFSKQFGATAQSVDAEMQKIGDKAKDAYDKASDAAGKLRAEEAKLKDLRDRGARDSQIVSQAERLEAARRAETRAIRDATNALKDYEQASQGAGARGGQGFLDGLRSGVGGAGASGSDMAEEFAGGFAGSSALLRLGAAGGPIGLALAGVATIGVIAGRQLGQAVADGMATIQLQDQFQAAMGLSESSMAQYAAAAGSAFANNFGASVADNLGAAQTALQSGLIDTTATEGEVQTVIQQLQGMAGVTGATTQELSRSIATLMRTGMAESVSGAADIITAGFQQGLNVSGDWLDTINEYSTQFRKLGLDAGQVLTLLQQGMQGGARDTDKVADSLKEFSIRAVDGSKSTREGFEALGFNADEMGRRFAAGGQSAQVALGSVLTAIQSVDDPMQQALIWQRLFGTQFEDMGDAINQFDLSSVGAEFTNLQGVSDNATKTAAGNFASEWETATRAVGQYFSDLKTDIADWFSSLPLIKDIPNLITEAFNGRPGIQASAPSNPNNVPSAPAVPVTPGGLPGAITGGGGAASSPNSLGDLLMPSGNTPIPAAPAPDAPVPGARTPILTDAQAEAQKEAEKAATTLPEAPSLPLQYTNTAGLPTAVANAQIRLDETRHAVAEKEARLNQLMQTNAVDASVIQKARNDVAKAEQDQMQAEQALTDSRISATEKANKQLTSLSNDMSELGNSLDADFGLSKGLGGVIENAVKALGNALTAPFLAALGMVEKANPYEGSGLMGIMAANGVFGSQYTPATLAAAAQTSGGYGAPGQQFVPGMPTTAVPQSGFSDANLKPNAAMLNDIIPAMFPGITDIGGYRASDPYPDHPSGRALDIMIPNWDTPQGKAYGDQINQFLQQNADALGIDSTIWRQQYQPAGGVPSLMEDRGSANENHMNHIHALTSPTTSPYAGGGVPTPAVPVGQYAAPPAAGPGWQGPLPSGVPTSGSMLPGAGAPQAAQFGGPQGPGVGGGVAYPSQGGSSGNLVGGLALDGALAAAGAADLLMPGAGAAAKIGIQLANRTVGYAAQNAGILGSGLLETFGQIGDNPKGTLGASWLGKGLGGLAGAAAALPNVAGKAVQPPGNGQGQPNGQGGNVTNQTVNVTNNKQTEDQTGGVVAEHLSAMQAPVGRQ</sequence>
<feature type="compositionally biased region" description="Low complexity" evidence="2">
    <location>
        <begin position="979"/>
        <end position="990"/>
    </location>
</feature>
<feature type="coiled-coil region" evidence="1">
    <location>
        <begin position="636"/>
        <end position="691"/>
    </location>
</feature>
<gene>
    <name evidence="5" type="ORF">BST17_08575</name>
</gene>
<feature type="domain" description="ARB-07466-like C-terminal" evidence="4">
    <location>
        <begin position="821"/>
        <end position="924"/>
    </location>
</feature>
<dbReference type="EMBL" id="MVHJ01000005">
    <property type="protein sequence ID" value="ORA05799.1"/>
    <property type="molecule type" value="Genomic_DNA"/>
</dbReference>
<evidence type="ECO:0000313" key="5">
    <source>
        <dbReference type="EMBL" id="ORA05799.1"/>
    </source>
</evidence>
<dbReference type="RefSeq" id="WP_083057066.1">
    <property type="nucleotide sequence ID" value="NZ_JACKVM010000014.1"/>
</dbReference>
<comment type="caution">
    <text evidence="5">The sequence shown here is derived from an EMBL/GenBank/DDBJ whole genome shotgun (WGS) entry which is preliminary data.</text>
</comment>
<evidence type="ECO:0000259" key="4">
    <source>
        <dbReference type="Pfam" id="PF26571"/>
    </source>
</evidence>
<keyword evidence="6" id="KW-1185">Reference proteome</keyword>
<accession>A0A1W9Z0T1</accession>
<protein>
    <submittedName>
        <fullName evidence="5">Uncharacterized protein</fullName>
    </submittedName>
</protein>
<dbReference type="STRING" id="564198.BST17_08575"/>
<dbReference type="OrthoDB" id="4753829at2"/>
<dbReference type="InterPro" id="IPR058593">
    <property type="entry name" value="ARB_07466-like_C"/>
</dbReference>
<organism evidence="5 6">
    <name type="scientific">Mycolicibacterium bacteremicum</name>
    <name type="common">Mycobacterium bacteremicum</name>
    <dbReference type="NCBI Taxonomy" id="564198"/>
    <lineage>
        <taxon>Bacteria</taxon>
        <taxon>Bacillati</taxon>
        <taxon>Actinomycetota</taxon>
        <taxon>Actinomycetes</taxon>
        <taxon>Mycobacteriales</taxon>
        <taxon>Mycobacteriaceae</taxon>
        <taxon>Mycolicibacterium</taxon>
    </lineage>
</organism>
<feature type="compositionally biased region" description="Gly residues" evidence="2">
    <location>
        <begin position="1112"/>
        <end position="1122"/>
    </location>
</feature>
<name>A0A1W9Z0T1_MYCBA</name>
<feature type="region of interest" description="Disordered" evidence="2">
    <location>
        <begin position="972"/>
        <end position="1003"/>
    </location>
</feature>
<proteinExistence type="predicted"/>
<dbReference type="AlphaFoldDB" id="A0A1W9Z0T1"/>
<feature type="coiled-coil region" evidence="1">
    <location>
        <begin position="67"/>
        <end position="125"/>
    </location>
</feature>
<reference evidence="5 6" key="1">
    <citation type="submission" date="2017-02" db="EMBL/GenBank/DDBJ databases">
        <title>The new phylogeny of genus Mycobacterium.</title>
        <authorList>
            <person name="Tortoli E."/>
            <person name="Trovato A."/>
            <person name="Cirillo D.M."/>
        </authorList>
    </citation>
    <scope>NUCLEOTIDE SEQUENCE [LARGE SCALE GENOMIC DNA]</scope>
    <source>
        <strain evidence="5 6">DSM 45578</strain>
    </source>
</reference>
<evidence type="ECO:0000256" key="2">
    <source>
        <dbReference type="SAM" id="MobiDB-lite"/>
    </source>
</evidence>
<dbReference type="InterPro" id="IPR010090">
    <property type="entry name" value="Phage_tape_meas"/>
</dbReference>
<evidence type="ECO:0000256" key="1">
    <source>
        <dbReference type="SAM" id="Coils"/>
    </source>
</evidence>
<keyword evidence="1" id="KW-0175">Coiled coil</keyword>
<dbReference type="Pfam" id="PF26571">
    <property type="entry name" value="VldE"/>
    <property type="match status" value="1"/>
</dbReference>
<feature type="compositionally biased region" description="Gly residues" evidence="2">
    <location>
        <begin position="991"/>
        <end position="1001"/>
    </location>
</feature>
<dbReference type="Proteomes" id="UP000192366">
    <property type="component" value="Unassembled WGS sequence"/>
</dbReference>
<dbReference type="Pfam" id="PF10145">
    <property type="entry name" value="PhageMin_Tail"/>
    <property type="match status" value="1"/>
</dbReference>
<evidence type="ECO:0000313" key="6">
    <source>
        <dbReference type="Proteomes" id="UP000192366"/>
    </source>
</evidence>
<feature type="domain" description="Phage tail tape measure protein" evidence="3">
    <location>
        <begin position="237"/>
        <end position="438"/>
    </location>
</feature>
<evidence type="ECO:0000259" key="3">
    <source>
        <dbReference type="Pfam" id="PF10145"/>
    </source>
</evidence>
<feature type="region of interest" description="Disordered" evidence="2">
    <location>
        <begin position="1105"/>
        <end position="1128"/>
    </location>
</feature>